<dbReference type="Proteomes" id="UP000573729">
    <property type="component" value="Unassembled WGS sequence"/>
</dbReference>
<feature type="transmembrane region" description="Helical" evidence="1">
    <location>
        <begin position="220"/>
        <end position="238"/>
    </location>
</feature>
<feature type="transmembrane region" description="Helical" evidence="1">
    <location>
        <begin position="49"/>
        <end position="68"/>
    </location>
</feature>
<accession>A0A7W7BMD5</accession>
<keyword evidence="1" id="KW-0472">Membrane</keyword>
<feature type="transmembrane region" description="Helical" evidence="1">
    <location>
        <begin position="125"/>
        <end position="147"/>
    </location>
</feature>
<organism evidence="2 3">
    <name type="scientific">Microbacterium marinum</name>
    <dbReference type="NCBI Taxonomy" id="421115"/>
    <lineage>
        <taxon>Bacteria</taxon>
        <taxon>Bacillati</taxon>
        <taxon>Actinomycetota</taxon>
        <taxon>Actinomycetes</taxon>
        <taxon>Micrococcales</taxon>
        <taxon>Microbacteriaceae</taxon>
        <taxon>Microbacterium</taxon>
    </lineage>
</organism>
<dbReference type="AlphaFoldDB" id="A0A7W7BMD5"/>
<proteinExistence type="predicted"/>
<name>A0A7W7BMD5_9MICO</name>
<keyword evidence="1" id="KW-1133">Transmembrane helix</keyword>
<protein>
    <submittedName>
        <fullName evidence="2">Uncharacterized protein</fullName>
    </submittedName>
</protein>
<gene>
    <name evidence="2" type="ORF">BKA24_000021</name>
</gene>
<keyword evidence="3" id="KW-1185">Reference proteome</keyword>
<evidence type="ECO:0000313" key="3">
    <source>
        <dbReference type="Proteomes" id="UP000573729"/>
    </source>
</evidence>
<dbReference type="EMBL" id="JACHMD010000001">
    <property type="protein sequence ID" value="MBB4665312.1"/>
    <property type="molecule type" value="Genomic_DNA"/>
</dbReference>
<feature type="transmembrane region" description="Helical" evidence="1">
    <location>
        <begin position="154"/>
        <end position="176"/>
    </location>
</feature>
<sequence length="252" mass="25823">MARIMTIAAVLAVLLIVATIVVFAFAAARRGRSGDDAAPLVRVTRAVGVVWLVFATIGALANLLIPLLSPAVSITMPIQEFWPQLPSTVDLQTEATRVAGGFTTVTLAVEGLSAVARVLWAISQMVAWAIPGVVALFVVVACSRLLAGAAFAPVVAKMAATTGAVVAFGGVAAQVVGDLAGSIASTQLFGSKGGSWEGDYAGIDNVFDAWVPAATVQISFPFWPIAVGLGFAVLAAVLRSGSRLQHDVKGLV</sequence>
<reference evidence="2 3" key="1">
    <citation type="submission" date="2020-08" db="EMBL/GenBank/DDBJ databases">
        <title>Sequencing the genomes of 1000 actinobacteria strains.</title>
        <authorList>
            <person name="Klenk H.-P."/>
        </authorList>
    </citation>
    <scope>NUCLEOTIDE SEQUENCE [LARGE SCALE GENOMIC DNA]</scope>
    <source>
        <strain evidence="2 3">DSM 24947</strain>
    </source>
</reference>
<evidence type="ECO:0000313" key="2">
    <source>
        <dbReference type="EMBL" id="MBB4665312.1"/>
    </source>
</evidence>
<keyword evidence="1" id="KW-0812">Transmembrane</keyword>
<dbReference type="RefSeq" id="WP_184214109.1">
    <property type="nucleotide sequence ID" value="NZ_JACHMD010000001.1"/>
</dbReference>
<comment type="caution">
    <text evidence="2">The sequence shown here is derived from an EMBL/GenBank/DDBJ whole genome shotgun (WGS) entry which is preliminary data.</text>
</comment>
<evidence type="ECO:0000256" key="1">
    <source>
        <dbReference type="SAM" id="Phobius"/>
    </source>
</evidence>
<feature type="transmembrane region" description="Helical" evidence="1">
    <location>
        <begin position="6"/>
        <end position="28"/>
    </location>
</feature>